<dbReference type="SUPFAM" id="SSF52833">
    <property type="entry name" value="Thioredoxin-like"/>
    <property type="match status" value="1"/>
</dbReference>
<dbReference type="Proteomes" id="UP000054350">
    <property type="component" value="Unassembled WGS sequence"/>
</dbReference>
<dbReference type="Gene3D" id="1.20.1050.10">
    <property type="match status" value="1"/>
</dbReference>
<dbReference type="EMBL" id="GG745365">
    <property type="protein sequence ID" value="KNE70246.1"/>
    <property type="molecule type" value="Genomic_DNA"/>
</dbReference>
<dbReference type="Gene3D" id="3.40.30.10">
    <property type="entry name" value="Glutaredoxin"/>
    <property type="match status" value="1"/>
</dbReference>
<dbReference type="OrthoDB" id="202840at2759"/>
<dbReference type="InterPro" id="IPR004045">
    <property type="entry name" value="Glutathione_S-Trfase_N"/>
</dbReference>
<keyword evidence="4" id="KW-1185">Reference proteome</keyword>
<evidence type="ECO:0000313" key="4">
    <source>
        <dbReference type="Proteomes" id="UP000054350"/>
    </source>
</evidence>
<dbReference type="InterPro" id="IPR010987">
    <property type="entry name" value="Glutathione-S-Trfase_C-like"/>
</dbReference>
<dbReference type="SUPFAM" id="SSF47616">
    <property type="entry name" value="GST C-terminal domain-like"/>
    <property type="match status" value="1"/>
</dbReference>
<gene>
    <name evidence="3" type="ORF">AMAG_14398</name>
</gene>
<evidence type="ECO:0008006" key="5">
    <source>
        <dbReference type="Google" id="ProtNLM"/>
    </source>
</evidence>
<reference evidence="4" key="2">
    <citation type="submission" date="2009-11" db="EMBL/GenBank/DDBJ databases">
        <title>The Genome Sequence of Allomyces macrogynus strain ATCC 38327.</title>
        <authorList>
            <consortium name="The Broad Institute Genome Sequencing Platform"/>
            <person name="Russ C."/>
            <person name="Cuomo C."/>
            <person name="Shea T."/>
            <person name="Young S.K."/>
            <person name="Zeng Q."/>
            <person name="Koehrsen M."/>
            <person name="Haas B."/>
            <person name="Borodovsky M."/>
            <person name="Guigo R."/>
            <person name="Alvarado L."/>
            <person name="Berlin A."/>
            <person name="Borenstein D."/>
            <person name="Chen Z."/>
            <person name="Engels R."/>
            <person name="Freedman E."/>
            <person name="Gellesch M."/>
            <person name="Goldberg J."/>
            <person name="Griggs A."/>
            <person name="Gujja S."/>
            <person name="Heiman D."/>
            <person name="Hepburn T."/>
            <person name="Howarth C."/>
            <person name="Jen D."/>
            <person name="Larson L."/>
            <person name="Lewis B."/>
            <person name="Mehta T."/>
            <person name="Park D."/>
            <person name="Pearson M."/>
            <person name="Roberts A."/>
            <person name="Saif S."/>
            <person name="Shenoy N."/>
            <person name="Sisk P."/>
            <person name="Stolte C."/>
            <person name="Sykes S."/>
            <person name="Walk T."/>
            <person name="White J."/>
            <person name="Yandava C."/>
            <person name="Burger G."/>
            <person name="Gray M.W."/>
            <person name="Holland P.W.H."/>
            <person name="King N."/>
            <person name="Lang F.B.F."/>
            <person name="Roger A.J."/>
            <person name="Ruiz-Trillo I."/>
            <person name="Lander E."/>
            <person name="Nusbaum C."/>
        </authorList>
    </citation>
    <scope>NUCLEOTIDE SEQUENCE [LARGE SCALE GENOMIC DNA]</scope>
    <source>
        <strain evidence="4">ATCC 38327</strain>
    </source>
</reference>
<name>A0A0L0T6D3_ALLM3</name>
<dbReference type="InterPro" id="IPR036282">
    <property type="entry name" value="Glutathione-S-Trfase_C_sf"/>
</dbReference>
<reference evidence="3 4" key="1">
    <citation type="submission" date="2009-11" db="EMBL/GenBank/DDBJ databases">
        <title>Annotation of Allomyces macrogynus ATCC 38327.</title>
        <authorList>
            <consortium name="The Broad Institute Genome Sequencing Platform"/>
            <person name="Russ C."/>
            <person name="Cuomo C."/>
            <person name="Burger G."/>
            <person name="Gray M.W."/>
            <person name="Holland P.W.H."/>
            <person name="King N."/>
            <person name="Lang F.B.F."/>
            <person name="Roger A.J."/>
            <person name="Ruiz-Trillo I."/>
            <person name="Young S.K."/>
            <person name="Zeng Q."/>
            <person name="Gargeya S."/>
            <person name="Fitzgerald M."/>
            <person name="Haas B."/>
            <person name="Abouelleil A."/>
            <person name="Alvarado L."/>
            <person name="Arachchi H.M."/>
            <person name="Berlin A."/>
            <person name="Chapman S.B."/>
            <person name="Gearin G."/>
            <person name="Goldberg J."/>
            <person name="Griggs A."/>
            <person name="Gujja S."/>
            <person name="Hansen M."/>
            <person name="Heiman D."/>
            <person name="Howarth C."/>
            <person name="Larimer J."/>
            <person name="Lui A."/>
            <person name="MacDonald P.J.P."/>
            <person name="McCowen C."/>
            <person name="Montmayeur A."/>
            <person name="Murphy C."/>
            <person name="Neiman D."/>
            <person name="Pearson M."/>
            <person name="Priest M."/>
            <person name="Roberts A."/>
            <person name="Saif S."/>
            <person name="Shea T."/>
            <person name="Sisk P."/>
            <person name="Stolte C."/>
            <person name="Sykes S."/>
            <person name="Wortman J."/>
            <person name="Nusbaum C."/>
            <person name="Birren B."/>
        </authorList>
    </citation>
    <scope>NUCLEOTIDE SEQUENCE [LARGE SCALE GENOMIC DNA]</scope>
    <source>
        <strain evidence="3 4">ATCC 38327</strain>
    </source>
</reference>
<dbReference type="PROSITE" id="PS50404">
    <property type="entry name" value="GST_NTER"/>
    <property type="match status" value="1"/>
</dbReference>
<dbReference type="Pfam" id="PF16865">
    <property type="entry name" value="GST_C_5"/>
    <property type="match status" value="1"/>
</dbReference>
<evidence type="ECO:0000313" key="3">
    <source>
        <dbReference type="EMBL" id="KNE70246.1"/>
    </source>
</evidence>
<dbReference type="SFLD" id="SFLDG00358">
    <property type="entry name" value="Main_(cytGST)"/>
    <property type="match status" value="1"/>
</dbReference>
<organism evidence="3 4">
    <name type="scientific">Allomyces macrogynus (strain ATCC 38327)</name>
    <name type="common">Allomyces javanicus var. macrogynus</name>
    <dbReference type="NCBI Taxonomy" id="578462"/>
    <lineage>
        <taxon>Eukaryota</taxon>
        <taxon>Fungi</taxon>
        <taxon>Fungi incertae sedis</taxon>
        <taxon>Blastocladiomycota</taxon>
        <taxon>Blastocladiomycetes</taxon>
        <taxon>Blastocladiales</taxon>
        <taxon>Blastocladiaceae</taxon>
        <taxon>Allomyces</taxon>
    </lineage>
</organism>
<dbReference type="SFLD" id="SFLDS00019">
    <property type="entry name" value="Glutathione_Transferase_(cytos"/>
    <property type="match status" value="1"/>
</dbReference>
<dbReference type="GO" id="GO:0005737">
    <property type="term" value="C:cytoplasm"/>
    <property type="evidence" value="ECO:0007669"/>
    <property type="project" value="TreeGrafter"/>
</dbReference>
<proteinExistence type="predicted"/>
<dbReference type="PANTHER" id="PTHR43968:SF6">
    <property type="entry name" value="GLUTATHIONE S-TRANSFERASE OMEGA"/>
    <property type="match status" value="1"/>
</dbReference>
<dbReference type="InterPro" id="IPR041695">
    <property type="entry name" value="GST_C_5"/>
</dbReference>
<evidence type="ECO:0000259" key="2">
    <source>
        <dbReference type="PROSITE" id="PS50405"/>
    </source>
</evidence>
<dbReference type="AlphaFoldDB" id="A0A0L0T6D3"/>
<dbReference type="STRING" id="578462.A0A0L0T6D3"/>
<dbReference type="Pfam" id="PF13409">
    <property type="entry name" value="GST_N_2"/>
    <property type="match status" value="1"/>
</dbReference>
<dbReference type="eggNOG" id="KOG0406">
    <property type="taxonomic scope" value="Eukaryota"/>
</dbReference>
<accession>A0A0L0T6D3</accession>
<dbReference type="OMA" id="YKQTKKT"/>
<evidence type="ECO:0000259" key="1">
    <source>
        <dbReference type="PROSITE" id="PS50404"/>
    </source>
</evidence>
<dbReference type="VEuPathDB" id="FungiDB:AMAG_14398"/>
<feature type="domain" description="GST N-terminal" evidence="1">
    <location>
        <begin position="20"/>
        <end position="113"/>
    </location>
</feature>
<dbReference type="PANTHER" id="PTHR43968">
    <property type="match status" value="1"/>
</dbReference>
<protein>
    <recommendedName>
        <fullName evidence="5">Glutathione S-transferase</fullName>
    </recommendedName>
</protein>
<dbReference type="InterPro" id="IPR036249">
    <property type="entry name" value="Thioredoxin-like_sf"/>
</dbReference>
<dbReference type="InterPro" id="IPR050983">
    <property type="entry name" value="GST_Omega/HSP26"/>
</dbReference>
<feature type="domain" description="GST C-terminal" evidence="2">
    <location>
        <begin position="121"/>
        <end position="260"/>
    </location>
</feature>
<sequence length="260" mass="27831">MAATTTTNAAAVHLLSAAGGSLTLYTSRVCPFAQRTTIALHDLGLIDAIEPTPTNSNGASLVEIDLTNKPEWYTAMINPRGKVPALKLGSAGPILIESALIAEYLYQAAGRTDVLLTNPEDAATRYAASRVTEAVNDAFVPAFYALLREHDKETQPAAMAKLLSAVHDVGAVLDAEGPYAVGTEWTLADTLAAPFLARLVVVKHYRGFDLKDAAPARDENSARFVRWANALLEREAVKRTTAPAEVLVTAYAKYAEPPRV</sequence>
<dbReference type="InterPro" id="IPR040079">
    <property type="entry name" value="Glutathione_S-Trfase"/>
</dbReference>
<dbReference type="PROSITE" id="PS50405">
    <property type="entry name" value="GST_CTER"/>
    <property type="match status" value="1"/>
</dbReference>